<gene>
    <name evidence="4" type="primary">AIM11</name>
    <name evidence="5" type="ORF">K490DRAFT_400</name>
</gene>
<dbReference type="AlphaFoldDB" id="A0A9P4HWD0"/>
<keyword evidence="3 4" id="KW-0472">Membrane</keyword>
<protein>
    <recommendedName>
        <fullName evidence="4">Altered inheritance of mitochondria protein 11</fullName>
    </recommendedName>
</protein>
<dbReference type="Proteomes" id="UP000799776">
    <property type="component" value="Unassembled WGS sequence"/>
</dbReference>
<dbReference type="PANTHER" id="PTHR39136">
    <property type="entry name" value="ALTERED INHERITANCE OF MITOCHONDRIA PROTEIN 11"/>
    <property type="match status" value="1"/>
</dbReference>
<dbReference type="GO" id="GO:0016020">
    <property type="term" value="C:membrane"/>
    <property type="evidence" value="ECO:0007669"/>
    <property type="project" value="UniProtKB-SubCell"/>
</dbReference>
<dbReference type="EMBL" id="ML978713">
    <property type="protein sequence ID" value="KAF2090396.1"/>
    <property type="molecule type" value="Genomic_DNA"/>
</dbReference>
<dbReference type="InterPro" id="IPR038814">
    <property type="entry name" value="AIM11"/>
</dbReference>
<evidence type="ECO:0000313" key="6">
    <source>
        <dbReference type="Proteomes" id="UP000799776"/>
    </source>
</evidence>
<dbReference type="PANTHER" id="PTHR39136:SF1">
    <property type="entry name" value="ALTERED INHERITANCE OF MITOCHONDRIA PROTEIN 11"/>
    <property type="match status" value="1"/>
</dbReference>
<accession>A0A9P4HWD0</accession>
<evidence type="ECO:0000256" key="1">
    <source>
        <dbReference type="ARBA" id="ARBA00022692"/>
    </source>
</evidence>
<feature type="non-terminal residue" evidence="5">
    <location>
        <position position="135"/>
    </location>
</feature>
<evidence type="ECO:0000256" key="2">
    <source>
        <dbReference type="ARBA" id="ARBA00022989"/>
    </source>
</evidence>
<dbReference type="OrthoDB" id="3558022at2759"/>
<keyword evidence="6" id="KW-1185">Reference proteome</keyword>
<evidence type="ECO:0000313" key="5">
    <source>
        <dbReference type="EMBL" id="KAF2090396.1"/>
    </source>
</evidence>
<comment type="caution">
    <text evidence="5">The sequence shown here is derived from an EMBL/GenBank/DDBJ whole genome shotgun (WGS) entry which is preliminary data.</text>
</comment>
<keyword evidence="1 4" id="KW-0812">Transmembrane</keyword>
<evidence type="ECO:0000256" key="4">
    <source>
        <dbReference type="RuleBase" id="RU367098"/>
    </source>
</evidence>
<organism evidence="5 6">
    <name type="scientific">Saccharata proteae CBS 121410</name>
    <dbReference type="NCBI Taxonomy" id="1314787"/>
    <lineage>
        <taxon>Eukaryota</taxon>
        <taxon>Fungi</taxon>
        <taxon>Dikarya</taxon>
        <taxon>Ascomycota</taxon>
        <taxon>Pezizomycotina</taxon>
        <taxon>Dothideomycetes</taxon>
        <taxon>Dothideomycetes incertae sedis</taxon>
        <taxon>Botryosphaeriales</taxon>
        <taxon>Saccharataceae</taxon>
        <taxon>Saccharata</taxon>
    </lineage>
</organism>
<name>A0A9P4HWD0_9PEZI</name>
<comment type="similarity">
    <text evidence="4">Belongs to the AIM11 family.</text>
</comment>
<feature type="non-terminal residue" evidence="5">
    <location>
        <position position="1"/>
    </location>
</feature>
<keyword evidence="2 4" id="KW-1133">Transmembrane helix</keyword>
<dbReference type="GO" id="GO:0005739">
    <property type="term" value="C:mitochondrion"/>
    <property type="evidence" value="ECO:0007669"/>
    <property type="project" value="TreeGrafter"/>
</dbReference>
<reference evidence="5" key="1">
    <citation type="journal article" date="2020" name="Stud. Mycol.">
        <title>101 Dothideomycetes genomes: a test case for predicting lifestyles and emergence of pathogens.</title>
        <authorList>
            <person name="Haridas S."/>
            <person name="Albert R."/>
            <person name="Binder M."/>
            <person name="Bloem J."/>
            <person name="Labutti K."/>
            <person name="Salamov A."/>
            <person name="Andreopoulos B."/>
            <person name="Baker S."/>
            <person name="Barry K."/>
            <person name="Bills G."/>
            <person name="Bluhm B."/>
            <person name="Cannon C."/>
            <person name="Castanera R."/>
            <person name="Culley D."/>
            <person name="Daum C."/>
            <person name="Ezra D."/>
            <person name="Gonzalez J."/>
            <person name="Henrissat B."/>
            <person name="Kuo A."/>
            <person name="Liang C."/>
            <person name="Lipzen A."/>
            <person name="Lutzoni F."/>
            <person name="Magnuson J."/>
            <person name="Mondo S."/>
            <person name="Nolan M."/>
            <person name="Ohm R."/>
            <person name="Pangilinan J."/>
            <person name="Park H.-J."/>
            <person name="Ramirez L."/>
            <person name="Alfaro M."/>
            <person name="Sun H."/>
            <person name="Tritt A."/>
            <person name="Yoshinaga Y."/>
            <person name="Zwiers L.-H."/>
            <person name="Turgeon B."/>
            <person name="Goodwin S."/>
            <person name="Spatafora J."/>
            <person name="Crous P."/>
            <person name="Grigoriev I."/>
        </authorList>
    </citation>
    <scope>NUCLEOTIDE SEQUENCE</scope>
    <source>
        <strain evidence="5">CBS 121410</strain>
    </source>
</reference>
<evidence type="ECO:0000256" key="3">
    <source>
        <dbReference type="ARBA" id="ARBA00023136"/>
    </source>
</evidence>
<proteinExistence type="inferred from homology"/>
<comment type="subcellular location">
    <subcellularLocation>
        <location evidence="4">Membrane</location>
        <topology evidence="4">Multi-pass membrane protein</topology>
    </subcellularLocation>
</comment>
<feature type="transmembrane region" description="Helical" evidence="4">
    <location>
        <begin position="34"/>
        <end position="51"/>
    </location>
</feature>
<sequence>SQQTPTAIEPVRDLTPQPVEVDSSFFSRRAARQFGMYLAGAGFFILSTSLTRRAMIRRNKVLTPPLFHPSNKPHGEVNGAMEALDALTLATLNVGSFGIMLGGGAAWAFNVSSVDELRYKLRSSIGLDSNGESKE</sequence>